<feature type="repeat" description="TPR" evidence="3">
    <location>
        <begin position="49"/>
        <end position="82"/>
    </location>
</feature>
<dbReference type="PANTHER" id="PTHR45663">
    <property type="entry name" value="GEO12009P1"/>
    <property type="match status" value="1"/>
</dbReference>
<dbReference type="InterPro" id="IPR011990">
    <property type="entry name" value="TPR-like_helical_dom_sf"/>
</dbReference>
<dbReference type="PROSITE" id="PS51352">
    <property type="entry name" value="THIOREDOXIN_2"/>
    <property type="match status" value="1"/>
</dbReference>
<organism evidence="6 7">
    <name type="scientific">Candidatus Obscuribacter phosphatis</name>
    <dbReference type="NCBI Taxonomy" id="1906157"/>
    <lineage>
        <taxon>Bacteria</taxon>
        <taxon>Bacillati</taxon>
        <taxon>Candidatus Melainabacteria</taxon>
        <taxon>Candidatus Obscuribacterales</taxon>
        <taxon>Candidatus Obscuribacteraceae</taxon>
        <taxon>Candidatus Obscuribacter</taxon>
    </lineage>
</organism>
<name>A0A8J7TLN1_9BACT</name>
<dbReference type="SUPFAM" id="SSF48452">
    <property type="entry name" value="TPR-like"/>
    <property type="match status" value="1"/>
</dbReference>
<feature type="signal peptide" evidence="4">
    <location>
        <begin position="1"/>
        <end position="27"/>
    </location>
</feature>
<dbReference type="Pfam" id="PF00085">
    <property type="entry name" value="Thioredoxin"/>
    <property type="match status" value="1"/>
</dbReference>
<comment type="caution">
    <text evidence="6">The sequence shown here is derived from an EMBL/GenBank/DDBJ whole genome shotgun (WGS) entry which is preliminary data.</text>
</comment>
<dbReference type="GO" id="GO:0015035">
    <property type="term" value="F:protein-disulfide reductase activity"/>
    <property type="evidence" value="ECO:0007669"/>
    <property type="project" value="TreeGrafter"/>
</dbReference>
<feature type="chain" id="PRO_5035255978" description="Thioredoxin domain-containing protein" evidence="4">
    <location>
        <begin position="28"/>
        <end position="221"/>
    </location>
</feature>
<evidence type="ECO:0000256" key="1">
    <source>
        <dbReference type="ARBA" id="ARBA00008987"/>
    </source>
</evidence>
<dbReference type="EMBL" id="JAFLCK010000017">
    <property type="protein sequence ID" value="MBN8661225.1"/>
    <property type="molecule type" value="Genomic_DNA"/>
</dbReference>
<reference evidence="6" key="1">
    <citation type="submission" date="2021-02" db="EMBL/GenBank/DDBJ databases">
        <title>Genome-Resolved Metagenomics of a Microbial Community Performing Photosynthetic Biological Nutrient Removal.</title>
        <authorList>
            <person name="Mcdaniel E.A."/>
        </authorList>
    </citation>
    <scope>NUCLEOTIDE SEQUENCE</scope>
    <source>
        <strain evidence="6">UWPOB_OBS1</strain>
    </source>
</reference>
<dbReference type="Gene3D" id="1.25.40.10">
    <property type="entry name" value="Tetratricopeptide repeat domain"/>
    <property type="match status" value="1"/>
</dbReference>
<evidence type="ECO:0000313" key="7">
    <source>
        <dbReference type="Proteomes" id="UP000664277"/>
    </source>
</evidence>
<dbReference type="SUPFAM" id="SSF52833">
    <property type="entry name" value="Thioredoxin-like"/>
    <property type="match status" value="1"/>
</dbReference>
<dbReference type="Proteomes" id="UP000664277">
    <property type="component" value="Unassembled WGS sequence"/>
</dbReference>
<comment type="similarity">
    <text evidence="1">Belongs to the thioredoxin family.</text>
</comment>
<accession>A0A8J7TLN1</accession>
<feature type="domain" description="Thioredoxin" evidence="5">
    <location>
        <begin position="89"/>
        <end position="221"/>
    </location>
</feature>
<evidence type="ECO:0000256" key="3">
    <source>
        <dbReference type="PROSITE-ProRule" id="PRU00339"/>
    </source>
</evidence>
<dbReference type="GO" id="GO:0005737">
    <property type="term" value="C:cytoplasm"/>
    <property type="evidence" value="ECO:0007669"/>
    <property type="project" value="TreeGrafter"/>
</dbReference>
<dbReference type="AlphaFoldDB" id="A0A8J7TLN1"/>
<sequence length="221" mass="23774">MRNKIASGTVSLLALSLLCLQFSQVWAGTVTKPALAELVKAVEKTPESAPARLALGEAYLSSKDFQKAKENLRLAVRFGKGNAISQKANSLLVGLPSAVVKPKTGPQTRMIASMLGLGRVRGMEGAKPTVIDFYASWAQPCKQLSGVMDKFKTSYKDKVKFMRVDVDDPGSESLLDQYEVSPVPTVVFLNEEGEVVSYSVGFSGENSVKEGLNKILSANAK</sequence>
<dbReference type="Gene3D" id="3.40.30.10">
    <property type="entry name" value="Glutaredoxin"/>
    <property type="match status" value="1"/>
</dbReference>
<evidence type="ECO:0000256" key="2">
    <source>
        <dbReference type="ARBA" id="ARBA00023284"/>
    </source>
</evidence>
<dbReference type="InterPro" id="IPR036249">
    <property type="entry name" value="Thioredoxin-like_sf"/>
</dbReference>
<dbReference type="InterPro" id="IPR013766">
    <property type="entry name" value="Thioredoxin_domain"/>
</dbReference>
<keyword evidence="3" id="KW-0802">TPR repeat</keyword>
<dbReference type="PROSITE" id="PS50005">
    <property type="entry name" value="TPR"/>
    <property type="match status" value="1"/>
</dbReference>
<dbReference type="PANTHER" id="PTHR45663:SF11">
    <property type="entry name" value="GEO12009P1"/>
    <property type="match status" value="1"/>
</dbReference>
<evidence type="ECO:0000313" key="6">
    <source>
        <dbReference type="EMBL" id="MBN8661225.1"/>
    </source>
</evidence>
<dbReference type="GO" id="GO:0006950">
    <property type="term" value="P:response to stress"/>
    <property type="evidence" value="ECO:0007669"/>
    <property type="project" value="UniProtKB-ARBA"/>
</dbReference>
<keyword evidence="4" id="KW-0732">Signal</keyword>
<gene>
    <name evidence="6" type="ORF">J0M35_12735</name>
</gene>
<evidence type="ECO:0000259" key="5">
    <source>
        <dbReference type="PROSITE" id="PS51352"/>
    </source>
</evidence>
<proteinExistence type="inferred from homology"/>
<dbReference type="InterPro" id="IPR019734">
    <property type="entry name" value="TPR_rpt"/>
</dbReference>
<evidence type="ECO:0000256" key="4">
    <source>
        <dbReference type="SAM" id="SignalP"/>
    </source>
</evidence>
<keyword evidence="2" id="KW-0676">Redox-active center</keyword>
<protein>
    <recommendedName>
        <fullName evidence="5">Thioredoxin domain-containing protein</fullName>
    </recommendedName>
</protein>